<keyword evidence="1" id="KW-1133">Transmembrane helix</keyword>
<dbReference type="EMBL" id="RCCT01000010">
    <property type="protein sequence ID" value="RLJ97974.1"/>
    <property type="molecule type" value="Genomic_DNA"/>
</dbReference>
<dbReference type="Proteomes" id="UP000271700">
    <property type="component" value="Unassembled WGS sequence"/>
</dbReference>
<name>A0A497YUE4_9RHOB</name>
<reference evidence="2 3" key="1">
    <citation type="submission" date="2018-10" db="EMBL/GenBank/DDBJ databases">
        <title>Genomic Encyclopedia of Archaeal and Bacterial Type Strains, Phase II (KMG-II): from individual species to whole genera.</title>
        <authorList>
            <person name="Goeker M."/>
        </authorList>
    </citation>
    <scope>NUCLEOTIDE SEQUENCE [LARGE SCALE GENOMIC DNA]</scope>
    <source>
        <strain evidence="2 3">DSM 29317</strain>
    </source>
</reference>
<keyword evidence="1" id="KW-0812">Transmembrane</keyword>
<evidence type="ECO:0000313" key="2">
    <source>
        <dbReference type="EMBL" id="RLJ97974.1"/>
    </source>
</evidence>
<protein>
    <submittedName>
        <fullName evidence="2">Uncharacterized protein</fullName>
    </submittedName>
</protein>
<organism evidence="2 3">
    <name type="scientific">Ruegeria conchae</name>
    <dbReference type="NCBI Taxonomy" id="981384"/>
    <lineage>
        <taxon>Bacteria</taxon>
        <taxon>Pseudomonadati</taxon>
        <taxon>Pseudomonadota</taxon>
        <taxon>Alphaproteobacteria</taxon>
        <taxon>Rhodobacterales</taxon>
        <taxon>Roseobacteraceae</taxon>
        <taxon>Ruegeria</taxon>
    </lineage>
</organism>
<evidence type="ECO:0000256" key="1">
    <source>
        <dbReference type="SAM" id="Phobius"/>
    </source>
</evidence>
<dbReference type="RefSeq" id="WP_010438804.1">
    <property type="nucleotide sequence ID" value="NZ_AEYW01000005.1"/>
</dbReference>
<gene>
    <name evidence="2" type="ORF">CLV75_4319</name>
</gene>
<keyword evidence="1" id="KW-0472">Membrane</keyword>
<feature type="transmembrane region" description="Helical" evidence="1">
    <location>
        <begin position="12"/>
        <end position="33"/>
    </location>
</feature>
<feature type="transmembrane region" description="Helical" evidence="1">
    <location>
        <begin position="45"/>
        <end position="67"/>
    </location>
</feature>
<accession>A0A497YUE4</accession>
<keyword evidence="3" id="KW-1185">Reference proteome</keyword>
<proteinExistence type="predicted"/>
<dbReference type="STRING" id="981384.GCA_000192475_03613"/>
<dbReference type="AlphaFoldDB" id="A0A497YUE4"/>
<sequence length="118" mass="13507">MASFILMFGPMVVLMPVLAIALVVYVLALWVLALLGLHNAANVEGIAVIFGVLLLPAYVYFVVRIVVPAFWFGMVNMYEEILHSDGMTSAEAFGFWRDRFRLVFEDWGRYRKFIRGRN</sequence>
<evidence type="ECO:0000313" key="3">
    <source>
        <dbReference type="Proteomes" id="UP000271700"/>
    </source>
</evidence>
<comment type="caution">
    <text evidence="2">The sequence shown here is derived from an EMBL/GenBank/DDBJ whole genome shotgun (WGS) entry which is preliminary data.</text>
</comment>